<evidence type="ECO:0000256" key="9">
    <source>
        <dbReference type="RuleBase" id="RU280818"/>
    </source>
</evidence>
<evidence type="ECO:0000313" key="12">
    <source>
        <dbReference type="EMBL" id="TGJ84998.1"/>
    </source>
</evidence>
<dbReference type="GO" id="GO:0030479">
    <property type="term" value="C:actin cortical patch"/>
    <property type="evidence" value="ECO:0007669"/>
    <property type="project" value="UniProtKB-ARBA"/>
</dbReference>
<proteinExistence type="inferred from homology"/>
<dbReference type="PANTHER" id="PTHR10856">
    <property type="entry name" value="CORONIN"/>
    <property type="match status" value="1"/>
</dbReference>
<dbReference type="PROSITE" id="PS50082">
    <property type="entry name" value="WD_REPEATS_2"/>
    <property type="match status" value="3"/>
</dbReference>
<dbReference type="InterPro" id="IPR015505">
    <property type="entry name" value="Coronin"/>
</dbReference>
<evidence type="ECO:0000256" key="8">
    <source>
        <dbReference type="PROSITE-ProRule" id="PRU00221"/>
    </source>
</evidence>
<dbReference type="FunFam" id="2.130.10.10:FF:000197">
    <property type="entry name" value="Coronin"/>
    <property type="match status" value="1"/>
</dbReference>
<dbReference type="SUPFAM" id="SSF50978">
    <property type="entry name" value="WD40 repeat-like"/>
    <property type="match status" value="1"/>
</dbReference>
<accession>A0A4Z0YYF3</accession>
<evidence type="ECO:0000256" key="4">
    <source>
        <dbReference type="ARBA" id="ARBA00022737"/>
    </source>
</evidence>
<dbReference type="Pfam" id="PF08953">
    <property type="entry name" value="DUF1899"/>
    <property type="match status" value="1"/>
</dbReference>
<dbReference type="Proteomes" id="UP000297716">
    <property type="component" value="Unassembled WGS sequence"/>
</dbReference>
<dbReference type="GO" id="GO:0051015">
    <property type="term" value="F:actin filament binding"/>
    <property type="evidence" value="ECO:0007669"/>
    <property type="project" value="TreeGrafter"/>
</dbReference>
<dbReference type="InterPro" id="IPR015943">
    <property type="entry name" value="WD40/YVTN_repeat-like_dom_sf"/>
</dbReference>
<keyword evidence="4 9" id="KW-0677">Repeat</keyword>
<protein>
    <recommendedName>
        <fullName evidence="9">Coronin</fullName>
    </recommendedName>
</protein>
<dbReference type="InterPro" id="IPR019775">
    <property type="entry name" value="WD40_repeat_CS"/>
</dbReference>
<feature type="compositionally biased region" description="Polar residues" evidence="10">
    <location>
        <begin position="450"/>
        <end position="459"/>
    </location>
</feature>
<comment type="subunit">
    <text evidence="7">Binds to F-actin.</text>
</comment>
<feature type="region of interest" description="Disordered" evidence="10">
    <location>
        <begin position="417"/>
        <end position="491"/>
    </location>
</feature>
<organism evidence="12 13">
    <name type="scientific">Xylaria hypoxylon</name>
    <dbReference type="NCBI Taxonomy" id="37992"/>
    <lineage>
        <taxon>Eukaryota</taxon>
        <taxon>Fungi</taxon>
        <taxon>Dikarya</taxon>
        <taxon>Ascomycota</taxon>
        <taxon>Pezizomycotina</taxon>
        <taxon>Sordariomycetes</taxon>
        <taxon>Xylariomycetidae</taxon>
        <taxon>Xylariales</taxon>
        <taxon>Xylariaceae</taxon>
        <taxon>Xylaria</taxon>
    </lineage>
</organism>
<evidence type="ECO:0000256" key="10">
    <source>
        <dbReference type="SAM" id="MobiDB-lite"/>
    </source>
</evidence>
<dbReference type="PROSITE" id="PS00678">
    <property type="entry name" value="WD_REPEATS_1"/>
    <property type="match status" value="2"/>
</dbReference>
<dbReference type="PRINTS" id="PR00320">
    <property type="entry name" value="GPROTEINBRPT"/>
</dbReference>
<dbReference type="InterPro" id="IPR036322">
    <property type="entry name" value="WD40_repeat_dom_sf"/>
</dbReference>
<dbReference type="SMART" id="SM00320">
    <property type="entry name" value="WD40"/>
    <property type="match status" value="4"/>
</dbReference>
<dbReference type="SMART" id="SM01167">
    <property type="entry name" value="DUF1900"/>
    <property type="match status" value="1"/>
</dbReference>
<dbReference type="InterPro" id="IPR015048">
    <property type="entry name" value="DUF1899"/>
</dbReference>
<evidence type="ECO:0000256" key="3">
    <source>
        <dbReference type="ARBA" id="ARBA00022574"/>
    </source>
</evidence>
<dbReference type="InterPro" id="IPR020472">
    <property type="entry name" value="WD40_PAC1"/>
</dbReference>
<comment type="caution">
    <text evidence="12">The sequence shown here is derived from an EMBL/GenBank/DDBJ whole genome shotgun (WGS) entry which is preliminary data.</text>
</comment>
<dbReference type="PROSITE" id="PS50294">
    <property type="entry name" value="WD_REPEATS_REGION"/>
    <property type="match status" value="3"/>
</dbReference>
<dbReference type="Gene3D" id="2.130.10.10">
    <property type="entry name" value="YVTN repeat-like/Quinoprotein amine dehydrogenase"/>
    <property type="match status" value="1"/>
</dbReference>
<feature type="repeat" description="WD" evidence="8">
    <location>
        <begin position="90"/>
        <end position="132"/>
    </location>
</feature>
<dbReference type="Pfam" id="PF16300">
    <property type="entry name" value="WD40_4"/>
    <property type="match status" value="1"/>
</dbReference>
<keyword evidence="5" id="KW-0175">Coiled coil</keyword>
<evidence type="ECO:0000256" key="2">
    <source>
        <dbReference type="ARBA" id="ARBA00022553"/>
    </source>
</evidence>
<reference evidence="12 13" key="1">
    <citation type="submission" date="2019-03" db="EMBL/GenBank/DDBJ databases">
        <title>Draft genome sequence of Xylaria hypoxylon DSM 108379, a ubiquitous saprotrophic-parasitic fungi on hardwood.</title>
        <authorList>
            <person name="Buettner E."/>
            <person name="Leonhardt S."/>
            <person name="Gebauer A.M."/>
            <person name="Liers C."/>
            <person name="Hofrichter M."/>
            <person name="Kellner H."/>
        </authorList>
    </citation>
    <scope>NUCLEOTIDE SEQUENCE [LARGE SCALE GENOMIC DNA]</scope>
    <source>
        <strain evidence="12 13">DSM 108379</strain>
    </source>
</reference>
<evidence type="ECO:0000256" key="7">
    <source>
        <dbReference type="ARBA" id="ARBA00062568"/>
    </source>
</evidence>
<name>A0A4Z0YYF3_9PEZI</name>
<feature type="repeat" description="WD" evidence="8">
    <location>
        <begin position="34"/>
        <end position="68"/>
    </location>
</feature>
<evidence type="ECO:0000256" key="6">
    <source>
        <dbReference type="ARBA" id="ARBA00023203"/>
    </source>
</evidence>
<evidence type="ECO:0000313" key="13">
    <source>
        <dbReference type="Proteomes" id="UP000297716"/>
    </source>
</evidence>
<evidence type="ECO:0000256" key="1">
    <source>
        <dbReference type="ARBA" id="ARBA00009482"/>
    </source>
</evidence>
<keyword evidence="3 8" id="KW-0853">WD repeat</keyword>
<dbReference type="EMBL" id="SKBN01000055">
    <property type="protein sequence ID" value="TGJ84998.1"/>
    <property type="molecule type" value="Genomic_DNA"/>
</dbReference>
<dbReference type="STRING" id="37992.A0A4Z0YYF3"/>
<keyword evidence="13" id="KW-1185">Reference proteome</keyword>
<evidence type="ECO:0000256" key="5">
    <source>
        <dbReference type="ARBA" id="ARBA00023054"/>
    </source>
</evidence>
<feature type="repeat" description="WD" evidence="8">
    <location>
        <begin position="132"/>
        <end position="173"/>
    </location>
</feature>
<comment type="similarity">
    <text evidence="1 9">Belongs to the WD repeat coronin family.</text>
</comment>
<keyword evidence="6" id="KW-0009">Actin-binding</keyword>
<keyword evidence="2" id="KW-0597">Phosphoprotein</keyword>
<dbReference type="PANTHER" id="PTHR10856:SF0">
    <property type="entry name" value="CORONIN"/>
    <property type="match status" value="1"/>
</dbReference>
<dbReference type="Pfam" id="PF00400">
    <property type="entry name" value="WD40"/>
    <property type="match status" value="3"/>
</dbReference>
<dbReference type="AlphaFoldDB" id="A0A4Z0YYF3"/>
<dbReference type="GO" id="GO:0007015">
    <property type="term" value="P:actin filament organization"/>
    <property type="evidence" value="ECO:0007669"/>
    <property type="project" value="TreeGrafter"/>
</dbReference>
<feature type="region of interest" description="Disordered" evidence="10">
    <location>
        <begin position="380"/>
        <end position="405"/>
    </location>
</feature>
<feature type="non-terminal residue" evidence="12">
    <location>
        <position position="1"/>
    </location>
</feature>
<dbReference type="InterPro" id="IPR001680">
    <property type="entry name" value="WD40_rpt"/>
</dbReference>
<sequence>PEYLAVNWEASGGGAFAVIPLDERGKVPDVIPLFRGHTATVLDTDWHPFNDRVIASASDDGKVMIWQVPLGFSLLTDAEEPADVAPSARLSGHSRKVGQVLFNPAAENILASASGDLTIKLWDISTGSAVHTLKHPDIVQSLSWNADGTMLATTSRDKKLRMWDVRQERPAHESPGHEGAKNSRAVWLGEHNRVATTGFSKMSDRQLALWEPGNPNPIGGFTVLDSISGVCMPFWDDGCNCLYLAGKGDGNIRYFEYENDKFEFLSEYKSPDPQRGIAFVPKRGVNVHENEVMRAYKTVNDTYIEPISFTVPRRAETFQSDIYPPCVGSKPAVSAEEWTAGKSGVPSKIDFESIYEGNAPVEVTVDYKLPAPIPAPAPASIPAPQKVPEPTHAPASIRSSSIKEQQGSMIALASKYEDKHDDVEEPSSFDEISKLPQRSAMPARFEPKASSPTKTTSAPLPQPASPIKSLFSEPTPMTSAPVRTESPIGSGPVVETALDQIKVLLETQTKMLSAQSHHIERLTAEVDSLKKRVGSASPDQSERIRQLELELEEMRS</sequence>
<gene>
    <name evidence="12" type="ORF">E0Z10_g3762</name>
</gene>
<evidence type="ECO:0000259" key="11">
    <source>
        <dbReference type="Pfam" id="PF08953"/>
    </source>
</evidence>
<feature type="domain" description="DUF1899" evidence="11">
    <location>
        <begin position="1"/>
        <end position="26"/>
    </location>
</feature>
<dbReference type="OrthoDB" id="1850764at2759"/>